<dbReference type="AlphaFoldDB" id="A0A3B0UKV4"/>
<evidence type="ECO:0000313" key="2">
    <source>
        <dbReference type="EMBL" id="VAW25179.1"/>
    </source>
</evidence>
<reference evidence="2" key="1">
    <citation type="submission" date="2018-06" db="EMBL/GenBank/DDBJ databases">
        <authorList>
            <person name="Zhirakovskaya E."/>
        </authorList>
    </citation>
    <scope>NUCLEOTIDE SEQUENCE</scope>
</reference>
<feature type="transmembrane region" description="Helical" evidence="1">
    <location>
        <begin position="35"/>
        <end position="56"/>
    </location>
</feature>
<sequence>MTMMRHLGKQILTVGEVLAFCLSRSKHLPGFFSKRPGLSVIAGAFAVILSSGPVFANSARLVSDMVVDPL</sequence>
<organism evidence="2">
    <name type="scientific">hydrothermal vent metagenome</name>
    <dbReference type="NCBI Taxonomy" id="652676"/>
    <lineage>
        <taxon>unclassified sequences</taxon>
        <taxon>metagenomes</taxon>
        <taxon>ecological metagenomes</taxon>
    </lineage>
</organism>
<proteinExistence type="predicted"/>
<name>A0A3B0UKV4_9ZZZZ</name>
<protein>
    <submittedName>
        <fullName evidence="2">Uncharacterized protein</fullName>
    </submittedName>
</protein>
<keyword evidence="1" id="KW-0812">Transmembrane</keyword>
<feature type="non-terminal residue" evidence="2">
    <location>
        <position position="70"/>
    </location>
</feature>
<gene>
    <name evidence="2" type="ORF">MNBD_ALPHA11-901</name>
</gene>
<dbReference type="EMBL" id="UOEQ01000584">
    <property type="protein sequence ID" value="VAW25179.1"/>
    <property type="molecule type" value="Genomic_DNA"/>
</dbReference>
<accession>A0A3B0UKV4</accession>
<keyword evidence="1" id="KW-1133">Transmembrane helix</keyword>
<keyword evidence="1" id="KW-0472">Membrane</keyword>
<evidence type="ECO:0000256" key="1">
    <source>
        <dbReference type="SAM" id="Phobius"/>
    </source>
</evidence>